<organism evidence="8 9">
    <name type="scientific">Caldalkalibacillus horti</name>
    <dbReference type="NCBI Taxonomy" id="77523"/>
    <lineage>
        <taxon>Bacteria</taxon>
        <taxon>Bacillati</taxon>
        <taxon>Bacillota</taxon>
        <taxon>Bacilli</taxon>
        <taxon>Bacillales</taxon>
        <taxon>Bacillaceae</taxon>
        <taxon>Caldalkalibacillus</taxon>
    </lineage>
</organism>
<dbReference type="Proteomes" id="UP001235840">
    <property type="component" value="Unassembled WGS sequence"/>
</dbReference>
<dbReference type="InterPro" id="IPR000873">
    <property type="entry name" value="AMP-dep_synth/lig_dom"/>
</dbReference>
<dbReference type="NCBIfam" id="TIGR01733">
    <property type="entry name" value="AA-adenyl-dom"/>
    <property type="match status" value="1"/>
</dbReference>
<dbReference type="Gene3D" id="3.30.559.30">
    <property type="entry name" value="Nonribosomal peptide synthetase, condensation domain"/>
    <property type="match status" value="2"/>
</dbReference>
<dbReference type="InterPro" id="IPR025110">
    <property type="entry name" value="AMP-bd_C"/>
</dbReference>
<dbReference type="InterPro" id="IPR045851">
    <property type="entry name" value="AMP-bd_C_sf"/>
</dbReference>
<dbReference type="InterPro" id="IPR006162">
    <property type="entry name" value="Ppantetheine_attach_site"/>
</dbReference>
<dbReference type="InterPro" id="IPR036736">
    <property type="entry name" value="ACP-like_sf"/>
</dbReference>
<dbReference type="PROSITE" id="PS00012">
    <property type="entry name" value="PHOSPHOPANTETHEINE"/>
    <property type="match status" value="1"/>
</dbReference>
<dbReference type="SUPFAM" id="SSF47336">
    <property type="entry name" value="ACP-like"/>
    <property type="match status" value="1"/>
</dbReference>
<comment type="caution">
    <text evidence="8">The sequence shown here is derived from an EMBL/GenBank/DDBJ whole genome shotgun (WGS) entry which is preliminary data.</text>
</comment>
<dbReference type="InterPro" id="IPR023213">
    <property type="entry name" value="CAT-like_dom_sf"/>
</dbReference>
<dbReference type="RefSeq" id="WP_307396689.1">
    <property type="nucleotide sequence ID" value="NZ_BAAADK010000032.1"/>
</dbReference>
<evidence type="ECO:0000256" key="1">
    <source>
        <dbReference type="ARBA" id="ARBA00001957"/>
    </source>
</evidence>
<feature type="domain" description="Carrier" evidence="7">
    <location>
        <begin position="955"/>
        <end position="1029"/>
    </location>
</feature>
<evidence type="ECO:0000256" key="2">
    <source>
        <dbReference type="ARBA" id="ARBA00006432"/>
    </source>
</evidence>
<evidence type="ECO:0000313" key="9">
    <source>
        <dbReference type="Proteomes" id="UP001235840"/>
    </source>
</evidence>
<evidence type="ECO:0000259" key="7">
    <source>
        <dbReference type="PROSITE" id="PS50075"/>
    </source>
</evidence>
<dbReference type="PROSITE" id="PS00455">
    <property type="entry name" value="AMP_BINDING"/>
    <property type="match status" value="1"/>
</dbReference>
<name>A0ABT9W3H5_9BACI</name>
<evidence type="ECO:0000256" key="4">
    <source>
        <dbReference type="ARBA" id="ARBA00022553"/>
    </source>
</evidence>
<gene>
    <name evidence="8" type="ORF">J2S11_003554</name>
</gene>
<dbReference type="PANTHER" id="PTHR45527">
    <property type="entry name" value="NONRIBOSOMAL PEPTIDE SYNTHETASE"/>
    <property type="match status" value="1"/>
</dbReference>
<evidence type="ECO:0000313" key="8">
    <source>
        <dbReference type="EMBL" id="MDQ0167627.1"/>
    </source>
</evidence>
<evidence type="ECO:0000256" key="6">
    <source>
        <dbReference type="ARBA" id="ARBA00023194"/>
    </source>
</evidence>
<sequence>MNTELQTNLMNLTHAQKRIWYIEKISPLTPIHNISAIVTIGGMVNYTSLSKAINHFVKHNAGIRYRFIERDSHVYQYEEEFKEFTLDFFDFTNTEKPDEALLKWSEQENAKAFSLKHESLYYFAIFKLSDEQSGFFYKIHHIISDGGSFPLLVDQIYNAYEAIQNDSELDKRLSYSYSEYIEQETEYMKSKRFIRDKEYWHEQFNRDPEFIVKTSPSLEGRKKVFFLDKVVSKRIKQWVAENDCSLNSFFTGIFLIFLSKFYQQSDLIIGTPVSNHTMKNKHIFGMMTSTMPLRVNCEDQEILQFMKLVERQLKRSYKHQRYPYDLLVNELELKRKGIDQLIAFSVNYYNFHLNHPLDGMKTRTEEQYSGYQIYSLQWVVNDWTEELQLDYQYKVEDYTEQDIDHIHHYLKTLILYSLDSPKLQLNEISLLDPSLWHEMIYSFNQTTELYPDHLTMTQLFERQAELTPNHNACVFEGLNLTYEQLNGRANQLARLLRKQGVVRNQFVGVMLDHSFDLIIGILAIMKAGGAYIPIDSSYPKERIKYILEHSKCTLVLVDQDIGEEQFACSVINISNEKTYNNEQNNNLDLINRPSDLVYMIYTSGSTGKPKGVMIKHQSLVNYCWWAKKSYIHHADDTFALYSSIAFDLTVTSIFTPLICGNRIAIYRTMDEPFVLQRVLEEKVANIIKLTPAHLSLLKDRDYQDSGVTVFIVGGDNLKVQLCKEIVQAFGEDITIFNEYGPTEATVGCMIYKYDADKDIGISVPIGRPADNVACYVLDQHMLPAPYGSIGELYLSGDGLAEGYLHHEELTNQKFIPNPFIQGSKMYRTGDLVTLQKDGCYSYEGRMDHQVKIRGYRIELAEIESCLQELPAIKEAIVLLHENGVDSPFLCAYILCDANQSISESYMKDQLYLRLPEYMVPNHYVQIEKIPLTSNGKIDQSMLPKPSRSLDSQLVAAKDTVEQILLTASKKVLMTEALGMNHNFYHAGGDSIKAIQLSSQLHDIGYELKVKDILSTPILKDLARRVNQRVKETSNTQSYRGDINPLPITEWFFEQGFSNQNYYHQSFLLKLKKAFSLQQVQSWLSDLLQQHDALRMNYSSERKKLFYNSDYMNHELELQEVVLHGLTKEDQIKVIKQTGTTLKASMDIEKGLLFSGCLFRISEKEDLLLLTAHHLIIDGVSWRILLNDLDRLMGQSRQETRSYLLEKTSSYQLWAQRLHEYSANDLLPSLAYWEKSANHSFRFPKDNRNGSRKLAYAKKLSVQLGEEQTTLLLSKANLSYQTSTHELIVTSLALALSNFTKQKSLCFLLEGHGREELFDDVDVSRTVGWFTTIYPIALYVEDLNVATQIKKQKEELRRVPNKGLDYGVIRYLKKQLQGCFEKELVRLNYLGDLDHSFKSEYIDYCDIETGEEYSLDNELTCLLDINAWVIRKKLTIEISYSQQEFMEATIQSFITEFKQQLGRVIHHCSSREQTEYTPSDFDTISISQEDLDQLFEV</sequence>
<dbReference type="InterPro" id="IPR010060">
    <property type="entry name" value="NRPS_synth"/>
</dbReference>
<dbReference type="PANTHER" id="PTHR45527:SF1">
    <property type="entry name" value="FATTY ACID SYNTHASE"/>
    <property type="match status" value="1"/>
</dbReference>
<dbReference type="Pfam" id="PF00550">
    <property type="entry name" value="PP-binding"/>
    <property type="match status" value="1"/>
</dbReference>
<dbReference type="InterPro" id="IPR010071">
    <property type="entry name" value="AA_adenyl_dom"/>
</dbReference>
<comment type="similarity">
    <text evidence="2">Belongs to the ATP-dependent AMP-binding enzyme family.</text>
</comment>
<comment type="cofactor">
    <cofactor evidence="1">
        <name>pantetheine 4'-phosphate</name>
        <dbReference type="ChEBI" id="CHEBI:47942"/>
    </cofactor>
</comment>
<dbReference type="PROSITE" id="PS50075">
    <property type="entry name" value="CARRIER"/>
    <property type="match status" value="1"/>
</dbReference>
<keyword evidence="6" id="KW-0045">Antibiotic biosynthesis</keyword>
<proteinExistence type="inferred from homology"/>
<dbReference type="NCBIfam" id="TIGR01720">
    <property type="entry name" value="NRPS-para261"/>
    <property type="match status" value="1"/>
</dbReference>
<dbReference type="Gene3D" id="3.40.50.980">
    <property type="match status" value="2"/>
</dbReference>
<dbReference type="InterPro" id="IPR020845">
    <property type="entry name" value="AMP-binding_CS"/>
</dbReference>
<dbReference type="Pfam" id="PF00501">
    <property type="entry name" value="AMP-binding"/>
    <property type="match status" value="1"/>
</dbReference>
<dbReference type="Gene3D" id="3.30.300.30">
    <property type="match status" value="1"/>
</dbReference>
<dbReference type="SUPFAM" id="SSF52777">
    <property type="entry name" value="CoA-dependent acyltransferases"/>
    <property type="match status" value="4"/>
</dbReference>
<dbReference type="InterPro" id="IPR009081">
    <property type="entry name" value="PP-bd_ACP"/>
</dbReference>
<dbReference type="Gene3D" id="3.30.559.10">
    <property type="entry name" value="Chloramphenicol acetyltransferase-like domain"/>
    <property type="match status" value="2"/>
</dbReference>
<dbReference type="Gene3D" id="1.10.1200.10">
    <property type="entry name" value="ACP-like"/>
    <property type="match status" value="1"/>
</dbReference>
<reference evidence="8 9" key="1">
    <citation type="submission" date="2023-07" db="EMBL/GenBank/DDBJ databases">
        <title>Genomic Encyclopedia of Type Strains, Phase IV (KMG-IV): sequencing the most valuable type-strain genomes for metagenomic binning, comparative biology and taxonomic classification.</title>
        <authorList>
            <person name="Goeker M."/>
        </authorList>
    </citation>
    <scope>NUCLEOTIDE SEQUENCE [LARGE SCALE GENOMIC DNA]</scope>
    <source>
        <strain evidence="8 9">DSM 12751</strain>
    </source>
</reference>
<dbReference type="Pfam" id="PF00668">
    <property type="entry name" value="Condensation"/>
    <property type="match status" value="2"/>
</dbReference>
<accession>A0ABT9W3H5</accession>
<evidence type="ECO:0000256" key="3">
    <source>
        <dbReference type="ARBA" id="ARBA00022450"/>
    </source>
</evidence>
<protein>
    <submittedName>
        <fullName evidence="8">Amino acid adenylation domain-containing protein/non-ribosomal peptide synthase protein (TIGR01720 family)</fullName>
    </submittedName>
</protein>
<dbReference type="Pfam" id="PF13193">
    <property type="entry name" value="AMP-binding_C"/>
    <property type="match status" value="1"/>
</dbReference>
<evidence type="ECO:0000256" key="5">
    <source>
        <dbReference type="ARBA" id="ARBA00022737"/>
    </source>
</evidence>
<dbReference type="EMBL" id="JAUSTY010000018">
    <property type="protein sequence ID" value="MDQ0167627.1"/>
    <property type="molecule type" value="Genomic_DNA"/>
</dbReference>
<keyword evidence="3" id="KW-0596">Phosphopantetheine</keyword>
<dbReference type="Gene3D" id="2.30.38.10">
    <property type="entry name" value="Luciferase, Domain 3"/>
    <property type="match status" value="1"/>
</dbReference>
<dbReference type="SUPFAM" id="SSF56801">
    <property type="entry name" value="Acetyl-CoA synthetase-like"/>
    <property type="match status" value="1"/>
</dbReference>
<dbReference type="InterPro" id="IPR001242">
    <property type="entry name" value="Condensation_dom"/>
</dbReference>
<keyword evidence="5" id="KW-0677">Repeat</keyword>
<keyword evidence="9" id="KW-1185">Reference proteome</keyword>
<keyword evidence="4" id="KW-0597">Phosphoprotein</keyword>